<dbReference type="Proteomes" id="UP000001351">
    <property type="component" value="Chromosome"/>
</dbReference>
<dbReference type="GO" id="GO:0008984">
    <property type="term" value="F:protein-glutamate methylesterase activity"/>
    <property type="evidence" value="ECO:0007669"/>
    <property type="project" value="UniProtKB-EC"/>
</dbReference>
<dbReference type="InterPro" id="IPR000673">
    <property type="entry name" value="Sig_transdc_resp-reg_Me-estase"/>
</dbReference>
<reference evidence="6 7" key="1">
    <citation type="journal article" date="2011" name="Mol. Biol. Evol.">
        <title>Comparative genomic analysis of fruiting body formation in Myxococcales.</title>
        <authorList>
            <person name="Huntley S."/>
            <person name="Hamann N."/>
            <person name="Wegener-Feldbrugge S."/>
            <person name="Treuner-Lange A."/>
            <person name="Kube M."/>
            <person name="Reinhardt R."/>
            <person name="Klages S."/>
            <person name="Muller R."/>
            <person name="Ronning C.M."/>
            <person name="Nierman W.C."/>
            <person name="Sogaard-Andersen L."/>
        </authorList>
    </citation>
    <scope>NUCLEOTIDE SEQUENCE [LARGE SCALE GENOMIC DNA]</scope>
    <source>
        <strain evidence="6 7">DW4/3-1</strain>
    </source>
</reference>
<dbReference type="GO" id="GO:0000156">
    <property type="term" value="F:phosphorelay response regulator activity"/>
    <property type="evidence" value="ECO:0007669"/>
    <property type="project" value="InterPro"/>
</dbReference>
<keyword evidence="7" id="KW-1185">Reference proteome</keyword>
<dbReference type="EMBL" id="CP002271">
    <property type="protein sequence ID" value="ADO75328.1"/>
    <property type="molecule type" value="Genomic_DNA"/>
</dbReference>
<keyword evidence="1 6" id="KW-0378">Hydrolase</keyword>
<dbReference type="SUPFAM" id="SSF52738">
    <property type="entry name" value="Methylesterase CheB, C-terminal domain"/>
    <property type="match status" value="1"/>
</dbReference>
<dbReference type="InterPro" id="IPR035909">
    <property type="entry name" value="CheB_C"/>
</dbReference>
<accession>E3FHB2</accession>
<evidence type="ECO:0000256" key="2">
    <source>
        <dbReference type="ARBA" id="ARBA00039140"/>
    </source>
</evidence>
<dbReference type="KEGG" id="sur:STAUR_7573"/>
<evidence type="ECO:0000313" key="7">
    <source>
        <dbReference type="Proteomes" id="UP000001351"/>
    </source>
</evidence>
<feature type="domain" description="CheB-type methylesterase" evidence="5">
    <location>
        <begin position="1"/>
        <end position="155"/>
    </location>
</feature>
<proteinExistence type="predicted"/>
<dbReference type="Pfam" id="PF01339">
    <property type="entry name" value="CheB_methylest"/>
    <property type="match status" value="1"/>
</dbReference>
<evidence type="ECO:0000256" key="1">
    <source>
        <dbReference type="ARBA" id="ARBA00022801"/>
    </source>
</evidence>
<dbReference type="AlphaFoldDB" id="E3FHB2"/>
<sequence length="180" mass="18948">MSPLGLLVVGAPREALEEVQAALAEMPARMPVPVVLVLHRGLHEVLAGPLGHRCPLPVVEPDDKEALLPGRVYLAPAGYHLLVDGNCVCLSREPAEHGQRPSIDALFESASEAHGPGVAGLLFGGHEDGWAGLAALREQGGRAAVTRAAEETEGVERVPPGGVKDWLARLVPVTRMKVLP</sequence>
<comment type="catalytic activity">
    <reaction evidence="3">
        <text>[protein]-L-glutamate 5-O-methyl ester + H2O = L-glutamyl-[protein] + methanol + H(+)</text>
        <dbReference type="Rhea" id="RHEA:23236"/>
        <dbReference type="Rhea" id="RHEA-COMP:10208"/>
        <dbReference type="Rhea" id="RHEA-COMP:10311"/>
        <dbReference type="ChEBI" id="CHEBI:15377"/>
        <dbReference type="ChEBI" id="CHEBI:15378"/>
        <dbReference type="ChEBI" id="CHEBI:17790"/>
        <dbReference type="ChEBI" id="CHEBI:29973"/>
        <dbReference type="ChEBI" id="CHEBI:82795"/>
        <dbReference type="EC" id="3.1.1.61"/>
    </reaction>
</comment>
<dbReference type="EC" id="3.1.1.61" evidence="2"/>
<dbReference type="eggNOG" id="COG2201">
    <property type="taxonomic scope" value="Bacteria"/>
</dbReference>
<dbReference type="HOGENOM" id="CLU_000445_51_2_7"/>
<dbReference type="Gene3D" id="3.40.50.180">
    <property type="entry name" value="Methylesterase CheB, C-terminal domain"/>
    <property type="match status" value="1"/>
</dbReference>
<gene>
    <name evidence="6" type="ordered locus">STAUR_7573</name>
</gene>
<dbReference type="PROSITE" id="PS50122">
    <property type="entry name" value="CHEB"/>
    <property type="match status" value="1"/>
</dbReference>
<dbReference type="GO" id="GO:0006935">
    <property type="term" value="P:chemotaxis"/>
    <property type="evidence" value="ECO:0007669"/>
    <property type="project" value="InterPro"/>
</dbReference>
<dbReference type="RefSeq" id="WP_013377907.1">
    <property type="nucleotide sequence ID" value="NC_014623.1"/>
</dbReference>
<evidence type="ECO:0000256" key="4">
    <source>
        <dbReference type="PROSITE-ProRule" id="PRU00050"/>
    </source>
</evidence>
<comment type="caution">
    <text evidence="4">Lacks conserved residue(s) required for the propagation of feature annotation.</text>
</comment>
<dbReference type="PANTHER" id="PTHR42872">
    <property type="entry name" value="PROTEIN-GLUTAMATE METHYLESTERASE/PROTEIN-GLUTAMINE GLUTAMINASE"/>
    <property type="match status" value="1"/>
</dbReference>
<dbReference type="OrthoDB" id="9791760at2"/>
<dbReference type="STRING" id="378806.STAUR_7573"/>
<name>E3FHB2_STIAD</name>
<evidence type="ECO:0000259" key="5">
    <source>
        <dbReference type="PROSITE" id="PS50122"/>
    </source>
</evidence>
<protein>
    <recommendedName>
        <fullName evidence="2">protein-glutamate methylesterase</fullName>
        <ecNumber evidence="2">3.1.1.61</ecNumber>
    </recommendedName>
</protein>
<evidence type="ECO:0000313" key="6">
    <source>
        <dbReference type="EMBL" id="ADO75328.1"/>
    </source>
</evidence>
<dbReference type="GO" id="GO:0005737">
    <property type="term" value="C:cytoplasm"/>
    <property type="evidence" value="ECO:0007669"/>
    <property type="project" value="InterPro"/>
</dbReference>
<evidence type="ECO:0000256" key="3">
    <source>
        <dbReference type="ARBA" id="ARBA00048267"/>
    </source>
</evidence>
<dbReference type="PANTHER" id="PTHR42872:SF6">
    <property type="entry name" value="PROTEIN-GLUTAMATE METHYLESTERASE_PROTEIN-GLUTAMINE GLUTAMINASE"/>
    <property type="match status" value="1"/>
</dbReference>
<organism evidence="6 7">
    <name type="scientific">Stigmatella aurantiaca (strain DW4/3-1)</name>
    <dbReference type="NCBI Taxonomy" id="378806"/>
    <lineage>
        <taxon>Bacteria</taxon>
        <taxon>Pseudomonadati</taxon>
        <taxon>Myxococcota</taxon>
        <taxon>Myxococcia</taxon>
        <taxon>Myxococcales</taxon>
        <taxon>Cystobacterineae</taxon>
        <taxon>Archangiaceae</taxon>
        <taxon>Stigmatella</taxon>
    </lineage>
</organism>